<dbReference type="OrthoDB" id="62120at2759"/>
<evidence type="ECO:0000256" key="4">
    <source>
        <dbReference type="RuleBase" id="RU361153"/>
    </source>
</evidence>
<organism evidence="8 9">
    <name type="scientific">Cylindrobasidium torrendii FP15055 ss-10</name>
    <dbReference type="NCBI Taxonomy" id="1314674"/>
    <lineage>
        <taxon>Eukaryota</taxon>
        <taxon>Fungi</taxon>
        <taxon>Dikarya</taxon>
        <taxon>Basidiomycota</taxon>
        <taxon>Agaricomycotina</taxon>
        <taxon>Agaricomycetes</taxon>
        <taxon>Agaricomycetidae</taxon>
        <taxon>Agaricales</taxon>
        <taxon>Marasmiineae</taxon>
        <taxon>Physalacriaceae</taxon>
        <taxon>Cylindrobasidium</taxon>
    </lineage>
</organism>
<dbReference type="EMBL" id="KN880461">
    <property type="protein sequence ID" value="KIY70937.1"/>
    <property type="molecule type" value="Genomic_DNA"/>
</dbReference>
<keyword evidence="3 4" id="KW-0326">Glycosidase</keyword>
<evidence type="ECO:0000256" key="5">
    <source>
        <dbReference type="SAM" id="MobiDB-lite"/>
    </source>
</evidence>
<dbReference type="Pfam" id="PF00150">
    <property type="entry name" value="Cellulase"/>
    <property type="match status" value="1"/>
</dbReference>
<dbReference type="GO" id="GO:0008422">
    <property type="term" value="F:beta-glucosidase activity"/>
    <property type="evidence" value="ECO:0007669"/>
    <property type="project" value="TreeGrafter"/>
</dbReference>
<keyword evidence="9" id="KW-1185">Reference proteome</keyword>
<evidence type="ECO:0000259" key="7">
    <source>
        <dbReference type="Pfam" id="PF00150"/>
    </source>
</evidence>
<feature type="domain" description="Glycoside hydrolase family 5" evidence="7">
    <location>
        <begin position="124"/>
        <end position="367"/>
    </location>
</feature>
<dbReference type="Proteomes" id="UP000054007">
    <property type="component" value="Unassembled WGS sequence"/>
</dbReference>
<proteinExistence type="inferred from homology"/>
<keyword evidence="2 4" id="KW-0378">Hydrolase</keyword>
<feature type="chain" id="PRO_5002317373" evidence="6">
    <location>
        <begin position="22"/>
        <end position="473"/>
    </location>
</feature>
<dbReference type="Gene3D" id="3.20.20.80">
    <property type="entry name" value="Glycosidases"/>
    <property type="match status" value="1"/>
</dbReference>
<evidence type="ECO:0000313" key="8">
    <source>
        <dbReference type="EMBL" id="KIY70937.1"/>
    </source>
</evidence>
<evidence type="ECO:0000256" key="3">
    <source>
        <dbReference type="ARBA" id="ARBA00023295"/>
    </source>
</evidence>
<dbReference type="STRING" id="1314674.A0A0D7BKD8"/>
<feature type="compositionally biased region" description="Low complexity" evidence="5">
    <location>
        <begin position="33"/>
        <end position="44"/>
    </location>
</feature>
<dbReference type="GO" id="GO:0005576">
    <property type="term" value="C:extracellular region"/>
    <property type="evidence" value="ECO:0007669"/>
    <property type="project" value="TreeGrafter"/>
</dbReference>
<protein>
    <submittedName>
        <fullName evidence="8">Glycoside hydrolase family 5 protein</fullName>
    </submittedName>
</protein>
<dbReference type="GO" id="GO:0009986">
    <property type="term" value="C:cell surface"/>
    <property type="evidence" value="ECO:0007669"/>
    <property type="project" value="TreeGrafter"/>
</dbReference>
<name>A0A0D7BKD8_9AGAR</name>
<gene>
    <name evidence="8" type="ORF">CYLTODRAFT_391331</name>
</gene>
<reference evidence="8 9" key="1">
    <citation type="journal article" date="2015" name="Fungal Genet. Biol.">
        <title>Evolution of novel wood decay mechanisms in Agaricales revealed by the genome sequences of Fistulina hepatica and Cylindrobasidium torrendii.</title>
        <authorList>
            <person name="Floudas D."/>
            <person name="Held B.W."/>
            <person name="Riley R."/>
            <person name="Nagy L.G."/>
            <person name="Koehler G."/>
            <person name="Ransdell A.S."/>
            <person name="Younus H."/>
            <person name="Chow J."/>
            <person name="Chiniquy J."/>
            <person name="Lipzen A."/>
            <person name="Tritt A."/>
            <person name="Sun H."/>
            <person name="Haridas S."/>
            <person name="LaButti K."/>
            <person name="Ohm R.A."/>
            <person name="Kues U."/>
            <person name="Blanchette R.A."/>
            <person name="Grigoriev I.V."/>
            <person name="Minto R.E."/>
            <person name="Hibbett D.S."/>
        </authorList>
    </citation>
    <scope>NUCLEOTIDE SEQUENCE [LARGE SCALE GENOMIC DNA]</scope>
    <source>
        <strain evidence="8 9">FP15055 ss-10</strain>
    </source>
</reference>
<dbReference type="PANTHER" id="PTHR31297">
    <property type="entry name" value="GLUCAN ENDO-1,6-BETA-GLUCOSIDASE B"/>
    <property type="match status" value="1"/>
</dbReference>
<dbReference type="InterPro" id="IPR050386">
    <property type="entry name" value="Glycosyl_hydrolase_5"/>
</dbReference>
<dbReference type="InterPro" id="IPR001547">
    <property type="entry name" value="Glyco_hydro_5"/>
</dbReference>
<comment type="similarity">
    <text evidence="1 4">Belongs to the glycosyl hydrolase 5 (cellulase A) family.</text>
</comment>
<dbReference type="PANTHER" id="PTHR31297:SF42">
    <property type="entry name" value="GLYCOSIDE HYDROLASE FAMILY 5 DOMAIN-CONTAINING PROTEIN"/>
    <property type="match status" value="1"/>
</dbReference>
<dbReference type="InterPro" id="IPR017853">
    <property type="entry name" value="GH"/>
</dbReference>
<evidence type="ECO:0000256" key="6">
    <source>
        <dbReference type="SAM" id="SignalP"/>
    </source>
</evidence>
<feature type="signal peptide" evidence="6">
    <location>
        <begin position="1"/>
        <end position="21"/>
    </location>
</feature>
<sequence length="473" mass="52060">MRCCFWATASLLALGPAWTRAAGQQCRLQVNAATGADSGDSSSGTGTGSGSGGHTSASETSTATSTGASSTPTLAAFDYAKEKVRGVNLGGWFVLEPWITPSLFEETGNEDIVDEYTYGQLQDQDTALEKLTQHWETWYTEDDFAEMEAAGINHVRIPLGYWSVPLTSSDTQGYTHTDPYVPGAWPYLLKALNWAKMHNIHTIVDLHGAPGSQNGYDNSGQRTGNPQFAVTPTNVSRALDTMVFIAKEIGGMVDVLELLNEGAGFRGDDWASNIRQYFQDATTAVRNVAPTDMTIMIGDAFLGVQSWDGFLTSGVGKVIMDTHDYQLFSEPELERSFDEHVSVACSNIETLTSYAHDNLWTVVGEWSNAITDCTLWLNGRGIGARWDATYVTPTSYHGSCSSYTGNSDGFSDEYKTFLRRYWEVQTYVAEQVTGWIYWTWKAENADDWSYQRGLAGGWIPQDPTDRLYPNICG</sequence>
<dbReference type="AlphaFoldDB" id="A0A0D7BKD8"/>
<keyword evidence="6" id="KW-0732">Signal</keyword>
<dbReference type="SUPFAM" id="SSF51445">
    <property type="entry name" value="(Trans)glycosidases"/>
    <property type="match status" value="1"/>
</dbReference>
<evidence type="ECO:0000313" key="9">
    <source>
        <dbReference type="Proteomes" id="UP000054007"/>
    </source>
</evidence>
<feature type="compositionally biased region" description="Low complexity" evidence="5">
    <location>
        <begin position="54"/>
        <end position="69"/>
    </location>
</feature>
<dbReference type="GO" id="GO:0009251">
    <property type="term" value="P:glucan catabolic process"/>
    <property type="evidence" value="ECO:0007669"/>
    <property type="project" value="TreeGrafter"/>
</dbReference>
<evidence type="ECO:0000256" key="1">
    <source>
        <dbReference type="ARBA" id="ARBA00005641"/>
    </source>
</evidence>
<evidence type="ECO:0000256" key="2">
    <source>
        <dbReference type="ARBA" id="ARBA00022801"/>
    </source>
</evidence>
<accession>A0A0D7BKD8</accession>
<feature type="region of interest" description="Disordered" evidence="5">
    <location>
        <begin position="33"/>
        <end position="69"/>
    </location>
</feature>